<comment type="caution">
    <text evidence="6">The sequence shown here is derived from an EMBL/GenBank/DDBJ whole genome shotgun (WGS) entry which is preliminary data.</text>
</comment>
<dbReference type="InterPro" id="IPR003594">
    <property type="entry name" value="HATPase_dom"/>
</dbReference>
<evidence type="ECO:0000259" key="5">
    <source>
        <dbReference type="SMART" id="SM00387"/>
    </source>
</evidence>
<evidence type="ECO:0000256" key="2">
    <source>
        <dbReference type="ARBA" id="ARBA00022777"/>
    </source>
</evidence>
<evidence type="ECO:0000313" key="7">
    <source>
        <dbReference type="Proteomes" id="UP001183648"/>
    </source>
</evidence>
<dbReference type="RefSeq" id="WP_310297402.1">
    <property type="nucleotide sequence ID" value="NZ_BAAAPS010000011.1"/>
</dbReference>
<dbReference type="GO" id="GO:0016301">
    <property type="term" value="F:kinase activity"/>
    <property type="evidence" value="ECO:0007669"/>
    <property type="project" value="UniProtKB-KW"/>
</dbReference>
<feature type="domain" description="GAF" evidence="4">
    <location>
        <begin position="194"/>
        <end position="325"/>
    </location>
</feature>
<accession>A0ABU2BPT1</accession>
<proteinExistence type="predicted"/>
<dbReference type="Pfam" id="PF13185">
    <property type="entry name" value="GAF_2"/>
    <property type="match status" value="1"/>
</dbReference>
<dbReference type="SMART" id="SM00387">
    <property type="entry name" value="HATPase_c"/>
    <property type="match status" value="1"/>
</dbReference>
<dbReference type="Gene3D" id="3.30.565.10">
    <property type="entry name" value="Histidine kinase-like ATPase, C-terminal domain"/>
    <property type="match status" value="1"/>
</dbReference>
<keyword evidence="2 6" id="KW-0418">Kinase</keyword>
<dbReference type="InterPro" id="IPR050482">
    <property type="entry name" value="Sensor_HK_TwoCompSys"/>
</dbReference>
<dbReference type="SUPFAM" id="SSF55874">
    <property type="entry name" value="ATPase domain of HSP90 chaperone/DNA topoisomerase II/histidine kinase"/>
    <property type="match status" value="1"/>
</dbReference>
<keyword evidence="1" id="KW-0808">Transferase</keyword>
<dbReference type="PANTHER" id="PTHR24421">
    <property type="entry name" value="NITRATE/NITRITE SENSOR PROTEIN NARX-RELATED"/>
    <property type="match status" value="1"/>
</dbReference>
<feature type="domain" description="Histidine kinase/HSP90-like ATPase" evidence="5">
    <location>
        <begin position="434"/>
        <end position="524"/>
    </location>
</feature>
<gene>
    <name evidence="6" type="ORF">J2S63_000192</name>
</gene>
<dbReference type="Pfam" id="PF02518">
    <property type="entry name" value="HATPase_c"/>
    <property type="match status" value="1"/>
</dbReference>
<dbReference type="SMART" id="SM00065">
    <property type="entry name" value="GAF"/>
    <property type="match status" value="2"/>
</dbReference>
<dbReference type="InterPro" id="IPR003018">
    <property type="entry name" value="GAF"/>
</dbReference>
<dbReference type="SUPFAM" id="SSF55781">
    <property type="entry name" value="GAF domain-like"/>
    <property type="match status" value="2"/>
</dbReference>
<name>A0ABU2BPT1_9ACTN</name>
<organism evidence="6 7">
    <name type="scientific">Nocardioides marmoribigeumensis</name>
    <dbReference type="NCBI Taxonomy" id="433649"/>
    <lineage>
        <taxon>Bacteria</taxon>
        <taxon>Bacillati</taxon>
        <taxon>Actinomycetota</taxon>
        <taxon>Actinomycetes</taxon>
        <taxon>Propionibacteriales</taxon>
        <taxon>Nocardioidaceae</taxon>
        <taxon>Nocardioides</taxon>
    </lineage>
</organism>
<evidence type="ECO:0000256" key="1">
    <source>
        <dbReference type="ARBA" id="ARBA00022679"/>
    </source>
</evidence>
<dbReference type="InterPro" id="IPR011712">
    <property type="entry name" value="Sig_transdc_His_kin_sub3_dim/P"/>
</dbReference>
<dbReference type="Pfam" id="PF07730">
    <property type="entry name" value="HisKA_3"/>
    <property type="match status" value="1"/>
</dbReference>
<dbReference type="Proteomes" id="UP001183648">
    <property type="component" value="Unassembled WGS sequence"/>
</dbReference>
<dbReference type="PANTHER" id="PTHR24421:SF56">
    <property type="entry name" value="OXYGEN SENSOR HISTIDINE KINASE RESPONSE REGULATOR DOST"/>
    <property type="match status" value="1"/>
</dbReference>
<feature type="domain" description="GAF" evidence="4">
    <location>
        <begin position="28"/>
        <end position="173"/>
    </location>
</feature>
<evidence type="ECO:0000313" key="6">
    <source>
        <dbReference type="EMBL" id="MDR7360639.1"/>
    </source>
</evidence>
<evidence type="ECO:0000256" key="3">
    <source>
        <dbReference type="ARBA" id="ARBA00023012"/>
    </source>
</evidence>
<dbReference type="Gene3D" id="1.20.5.1930">
    <property type="match status" value="1"/>
</dbReference>
<keyword evidence="7" id="KW-1185">Reference proteome</keyword>
<dbReference type="CDD" id="cd16917">
    <property type="entry name" value="HATPase_UhpB-NarQ-NarX-like"/>
    <property type="match status" value="1"/>
</dbReference>
<evidence type="ECO:0000259" key="4">
    <source>
        <dbReference type="SMART" id="SM00065"/>
    </source>
</evidence>
<protein>
    <submittedName>
        <fullName evidence="6">Signal transduction histidine kinase</fullName>
    </submittedName>
</protein>
<reference evidence="6 7" key="1">
    <citation type="submission" date="2023-07" db="EMBL/GenBank/DDBJ databases">
        <title>Sequencing the genomes of 1000 actinobacteria strains.</title>
        <authorList>
            <person name="Klenk H.-P."/>
        </authorList>
    </citation>
    <scope>NUCLEOTIDE SEQUENCE [LARGE SCALE GENOMIC DNA]</scope>
    <source>
        <strain evidence="6 7">DSM 19426</strain>
    </source>
</reference>
<keyword evidence="3" id="KW-0902">Two-component regulatory system</keyword>
<dbReference type="EMBL" id="JAVDYG010000001">
    <property type="protein sequence ID" value="MDR7360639.1"/>
    <property type="molecule type" value="Genomic_DNA"/>
</dbReference>
<dbReference type="InterPro" id="IPR029016">
    <property type="entry name" value="GAF-like_dom_sf"/>
</dbReference>
<sequence>MTSPDSPDDSRAARALLDAVVAISTDLDLHRVLSRIVESACELTGATYGALGVVDRTGGLQNFVIHGMDPEARDRIGDLPHGRGILGVVIDDPRPLRLDDLTQHPQSYGFPPGHPPMTTFLGVPIEVHGTVFGNLYLTEKHGGFTDEDVQTVTALAGAAGHVIGNARTYGLSERRRQWLEATGRVGDALQPPIPVDDAFAEVVRILRSVTTARAVAVVHLDEDGAVVEASDGPEAAALQDLLDREGDALLDPSDPRDLQPVVLDGRPRFAVVLPMRSALSASNALLAVFDDDERLQDAQEQQLMHSFADHVGLALDRTRAVQDREQLAILSDRDRIARDLHDLVIQRLFATGMRLQGLRMLADRPEFAAGLDRAVDDIDLTVKDIRGTIFELQSRKEASLRRDVRKLVKEYVEALGFAPAVRTAGPVDTAVPDQVQVELLAVLREALSNIARHARATLAEVQLDVTSRDVVLQVVDDGVGLPSEVHESGLRNARTRASALGGRFTLGPHAPRGTALRWQVPLRQ</sequence>
<dbReference type="InterPro" id="IPR036890">
    <property type="entry name" value="HATPase_C_sf"/>
</dbReference>
<dbReference type="Gene3D" id="3.30.450.40">
    <property type="match status" value="2"/>
</dbReference>